<evidence type="ECO:0000259" key="7">
    <source>
        <dbReference type="PROSITE" id="PS50975"/>
    </source>
</evidence>
<dbReference type="AlphaFoldDB" id="U4L2S1"/>
<evidence type="ECO:0000256" key="3">
    <source>
        <dbReference type="ARBA" id="ARBA00022741"/>
    </source>
</evidence>
<keyword evidence="10" id="KW-1185">Reference proteome</keyword>
<dbReference type="GO" id="GO:0046872">
    <property type="term" value="F:metal ion binding"/>
    <property type="evidence" value="ECO:0007669"/>
    <property type="project" value="InterPro"/>
</dbReference>
<dbReference type="Pfam" id="PF00289">
    <property type="entry name" value="Biotin_carb_N"/>
    <property type="match status" value="1"/>
</dbReference>
<feature type="domain" description="Biotin carboxylation" evidence="8">
    <location>
        <begin position="3"/>
        <end position="434"/>
    </location>
</feature>
<dbReference type="SUPFAM" id="SSF56059">
    <property type="entry name" value="Glutathione synthetase ATP-binding domain-like"/>
    <property type="match status" value="1"/>
</dbReference>
<dbReference type="GO" id="GO:0016874">
    <property type="term" value="F:ligase activity"/>
    <property type="evidence" value="ECO:0007669"/>
    <property type="project" value="UniProtKB-KW"/>
</dbReference>
<dbReference type="InterPro" id="IPR005479">
    <property type="entry name" value="CPAse_ATP-bd"/>
</dbReference>
<dbReference type="SUPFAM" id="SSF51246">
    <property type="entry name" value="Rudiment single hybrid motif"/>
    <property type="match status" value="1"/>
</dbReference>
<evidence type="ECO:0000256" key="6">
    <source>
        <dbReference type="PROSITE-ProRule" id="PRU00409"/>
    </source>
</evidence>
<gene>
    <name evidence="9" type="ORF">PCON_01913</name>
</gene>
<dbReference type="InterPro" id="IPR000089">
    <property type="entry name" value="Biotin_lipoyl"/>
</dbReference>
<dbReference type="SMART" id="SM00878">
    <property type="entry name" value="Biotin_carb_C"/>
    <property type="match status" value="1"/>
</dbReference>
<dbReference type="InterPro" id="IPR011053">
    <property type="entry name" value="Single_hybrid_motif"/>
</dbReference>
<dbReference type="Proteomes" id="UP000018144">
    <property type="component" value="Unassembled WGS sequence"/>
</dbReference>
<dbReference type="Gene3D" id="2.40.50.100">
    <property type="match status" value="1"/>
</dbReference>
<evidence type="ECO:0000256" key="4">
    <source>
        <dbReference type="ARBA" id="ARBA00022840"/>
    </source>
</evidence>
<dbReference type="EMBL" id="HF935199">
    <property type="protein sequence ID" value="CCX04365.1"/>
    <property type="molecule type" value="Genomic_DNA"/>
</dbReference>
<dbReference type="STRING" id="1076935.U4L2S1"/>
<keyword evidence="9" id="KW-0670">Pyruvate</keyword>
<dbReference type="InterPro" id="IPR011761">
    <property type="entry name" value="ATP-grasp"/>
</dbReference>
<evidence type="ECO:0000256" key="5">
    <source>
        <dbReference type="ARBA" id="ARBA00023267"/>
    </source>
</evidence>
<evidence type="ECO:0000256" key="2">
    <source>
        <dbReference type="ARBA" id="ARBA00022598"/>
    </source>
</evidence>
<evidence type="ECO:0000259" key="8">
    <source>
        <dbReference type="PROSITE" id="PS50979"/>
    </source>
</evidence>
<dbReference type="OrthoDB" id="196847at2759"/>
<dbReference type="InterPro" id="IPR016185">
    <property type="entry name" value="PreATP-grasp_dom_sf"/>
</dbReference>
<dbReference type="Pfam" id="PF02786">
    <property type="entry name" value="CPSase_L_D2"/>
    <property type="match status" value="1"/>
</dbReference>
<evidence type="ECO:0000313" key="10">
    <source>
        <dbReference type="Proteomes" id="UP000018144"/>
    </source>
</evidence>
<protein>
    <submittedName>
        <fullName evidence="9">Similar to Pyruvate carboxylase subunit A acc. no. Q58626</fullName>
    </submittedName>
</protein>
<feature type="domain" description="ATP-grasp" evidence="7">
    <location>
        <begin position="117"/>
        <end position="308"/>
    </location>
</feature>
<dbReference type="SUPFAM" id="SSF51230">
    <property type="entry name" value="Single hybrid motif"/>
    <property type="match status" value="1"/>
</dbReference>
<dbReference type="SUPFAM" id="SSF52440">
    <property type="entry name" value="PreATP-grasp domain"/>
    <property type="match status" value="1"/>
</dbReference>
<dbReference type="PROSITE" id="PS50979">
    <property type="entry name" value="BC"/>
    <property type="match status" value="1"/>
</dbReference>
<dbReference type="InterPro" id="IPR011054">
    <property type="entry name" value="Rudment_hybrid_motif"/>
</dbReference>
<dbReference type="Pfam" id="PF00364">
    <property type="entry name" value="Biotin_lipoyl"/>
    <property type="match status" value="1"/>
</dbReference>
<reference evidence="9 10" key="1">
    <citation type="journal article" date="2013" name="PLoS Genet.">
        <title>The genome and development-dependent transcriptomes of Pyronema confluens: a window into fungal evolution.</title>
        <authorList>
            <person name="Traeger S."/>
            <person name="Altegoer F."/>
            <person name="Freitag M."/>
            <person name="Gabaldon T."/>
            <person name="Kempken F."/>
            <person name="Kumar A."/>
            <person name="Marcet-Houben M."/>
            <person name="Poggeler S."/>
            <person name="Stajich J.E."/>
            <person name="Nowrousian M."/>
        </authorList>
    </citation>
    <scope>NUCLEOTIDE SEQUENCE [LARGE SCALE GENOMIC DNA]</scope>
    <source>
        <strain evidence="10">CBS 100304</strain>
        <tissue evidence="9">Vegetative mycelium</tissue>
    </source>
</reference>
<comment type="cofactor">
    <cofactor evidence="1">
        <name>biotin</name>
        <dbReference type="ChEBI" id="CHEBI:57586"/>
    </cofactor>
</comment>
<dbReference type="OMA" id="KGDAWSI"/>
<dbReference type="Pfam" id="PF02785">
    <property type="entry name" value="Biotin_carb_C"/>
    <property type="match status" value="1"/>
</dbReference>
<evidence type="ECO:0000256" key="1">
    <source>
        <dbReference type="ARBA" id="ARBA00001953"/>
    </source>
</evidence>
<name>U4L2S1_PYROM</name>
<keyword evidence="3 6" id="KW-0547">Nucleotide-binding</keyword>
<organism evidence="9 10">
    <name type="scientific">Pyronema omphalodes (strain CBS 100304)</name>
    <name type="common">Pyronema confluens</name>
    <dbReference type="NCBI Taxonomy" id="1076935"/>
    <lineage>
        <taxon>Eukaryota</taxon>
        <taxon>Fungi</taxon>
        <taxon>Dikarya</taxon>
        <taxon>Ascomycota</taxon>
        <taxon>Pezizomycotina</taxon>
        <taxon>Pezizomycetes</taxon>
        <taxon>Pezizales</taxon>
        <taxon>Pyronemataceae</taxon>
        <taxon>Pyronema</taxon>
    </lineage>
</organism>
<keyword evidence="4 6" id="KW-0067">ATP-binding</keyword>
<dbReference type="PANTHER" id="PTHR45007:SF1">
    <property type="entry name" value="CARBOXYLASE, PUTATIVE (AFU_ORTHOLOGUE AFUA_5G07570)-RELATED"/>
    <property type="match status" value="1"/>
</dbReference>
<keyword evidence="5" id="KW-0092">Biotin</keyword>
<dbReference type="InterPro" id="IPR005482">
    <property type="entry name" value="Biotin_COase_C"/>
</dbReference>
<dbReference type="FunFam" id="3.30.1490.20:FF:000003">
    <property type="entry name" value="acetyl-CoA carboxylase isoform X1"/>
    <property type="match status" value="1"/>
</dbReference>
<keyword evidence="2" id="KW-0436">Ligase</keyword>
<proteinExistence type="predicted"/>
<evidence type="ECO:0000313" key="9">
    <source>
        <dbReference type="EMBL" id="CCX04365.1"/>
    </source>
</evidence>
<dbReference type="Gene3D" id="3.30.470.20">
    <property type="entry name" value="ATP-grasp fold, B domain"/>
    <property type="match status" value="1"/>
</dbReference>
<dbReference type="GO" id="GO:0005524">
    <property type="term" value="F:ATP binding"/>
    <property type="evidence" value="ECO:0007669"/>
    <property type="project" value="UniProtKB-UniRule"/>
</dbReference>
<accession>U4L2S1</accession>
<dbReference type="InterPro" id="IPR005481">
    <property type="entry name" value="BC-like_N"/>
</dbReference>
<dbReference type="PANTHER" id="PTHR45007">
    <property type="entry name" value="CARBOXYLASE, PUTATIVE (AFU_ORTHOLOGUE AFUA_5G07570)-RELATED"/>
    <property type="match status" value="1"/>
</dbReference>
<dbReference type="eggNOG" id="KOG0369">
    <property type="taxonomic scope" value="Eukaryota"/>
</dbReference>
<dbReference type="PROSITE" id="PS00867">
    <property type="entry name" value="CPSASE_2"/>
    <property type="match status" value="1"/>
</dbReference>
<sequence length="622" mass="66565">MVEIKKLLVANRGEIAIRILHAARELGIETVTLHTTSDTSHTHHAHASLLLPSPTAFTDIPLIISLARSNGIDAIHPGYGFLSESPVFSLACKEVDILFVGPSTDILNLCGSKTDARNLATSCGVPVLKGLEGATNDINVAATFAGEIGYPVVIKAVDGGGGRGIRRVSEEGELADAFKRCVNESPSGRIFVEKAASVGARHVEVQIVGDSHGGLVALGTRECSVQRRFQKVVEFCALGDERLEGRLCAYALKMAQRLGYQSLGTFEFLVDGQEIWFLEVNPRLQVEHTITEEVFDIDLIQLQLSIAAGGGVPSGLQKNGCSIQLRITAEDPSQSFALSLGKISTWVPPHGRGVRVETHLRPGTSVSAELDSLLAKIIITASTWKGAVAKANRALEDTLISGVKTNLPLLLAVVSHLDFITRNISNTWLESHLPELLGASQTQLFAPPQQDPGAVAPVVSLGAPLLRKGNAWTLSLSSDSGTVEKHSITISRLLQNDFPTLLAAEVVHRTETGGEKSYKALLKASTADASLAQRRKGDPGKVEHIIVPFAGEVVELGVKVGERVKKGQVVVVVRQMKTELEVRAHRDGVVRWGWDVKEGDRVEGGELVAEVAGEVAGRSARL</sequence>
<dbReference type="PROSITE" id="PS50975">
    <property type="entry name" value="ATP_GRASP"/>
    <property type="match status" value="1"/>
</dbReference>
<dbReference type="InterPro" id="IPR011764">
    <property type="entry name" value="Biotin_carboxylation_dom"/>
</dbReference>